<dbReference type="Proteomes" id="UP000177701">
    <property type="component" value="Unassembled WGS sequence"/>
</dbReference>
<dbReference type="Gene3D" id="2.40.50.100">
    <property type="match status" value="1"/>
</dbReference>
<dbReference type="Pfam" id="PF08402">
    <property type="entry name" value="TOBE_2"/>
    <property type="match status" value="1"/>
</dbReference>
<dbReference type="GO" id="GO:0043190">
    <property type="term" value="C:ATP-binding cassette (ABC) transporter complex"/>
    <property type="evidence" value="ECO:0007669"/>
    <property type="project" value="InterPro"/>
</dbReference>
<dbReference type="InterPro" id="IPR003439">
    <property type="entry name" value="ABC_transporter-like_ATP-bd"/>
</dbReference>
<dbReference type="STRING" id="1797291.A2V47_06390"/>
<dbReference type="InterPro" id="IPR013611">
    <property type="entry name" value="Transp-assoc_OB_typ2"/>
</dbReference>
<dbReference type="SUPFAM" id="SSF52540">
    <property type="entry name" value="P-loop containing nucleoside triphosphate hydrolases"/>
    <property type="match status" value="1"/>
</dbReference>
<proteinExistence type="predicted"/>
<feature type="domain" description="ABC transporter" evidence="4">
    <location>
        <begin position="6"/>
        <end position="240"/>
    </location>
</feature>
<dbReference type="GO" id="GO:0140359">
    <property type="term" value="F:ABC-type transporter activity"/>
    <property type="evidence" value="ECO:0007669"/>
    <property type="project" value="UniProtKB-ARBA"/>
</dbReference>
<dbReference type="PANTHER" id="PTHR42781">
    <property type="entry name" value="SPERMIDINE/PUTRESCINE IMPORT ATP-BINDING PROTEIN POTA"/>
    <property type="match status" value="1"/>
</dbReference>
<dbReference type="GO" id="GO:0005524">
    <property type="term" value="F:ATP binding"/>
    <property type="evidence" value="ECO:0007669"/>
    <property type="project" value="UniProtKB-KW"/>
</dbReference>
<dbReference type="SUPFAM" id="SSF50331">
    <property type="entry name" value="MOP-like"/>
    <property type="match status" value="1"/>
</dbReference>
<dbReference type="InterPro" id="IPR050093">
    <property type="entry name" value="ABC_SmlMolc_Importer"/>
</dbReference>
<dbReference type="EMBL" id="MEYH01000018">
    <property type="protein sequence ID" value="OGD17088.1"/>
    <property type="molecule type" value="Genomic_DNA"/>
</dbReference>
<dbReference type="SMART" id="SM00382">
    <property type="entry name" value="AAA"/>
    <property type="match status" value="1"/>
</dbReference>
<evidence type="ECO:0000256" key="3">
    <source>
        <dbReference type="ARBA" id="ARBA00022840"/>
    </source>
</evidence>
<evidence type="ECO:0000313" key="6">
    <source>
        <dbReference type="Proteomes" id="UP000177701"/>
    </source>
</evidence>
<protein>
    <recommendedName>
        <fullName evidence="4">ABC transporter domain-containing protein</fullName>
    </recommendedName>
</protein>
<organism evidence="5 6">
    <name type="scientific">Candidatus Sediminicultor quintus</name>
    <dbReference type="NCBI Taxonomy" id="1797291"/>
    <lineage>
        <taxon>Bacteria</taxon>
        <taxon>Pseudomonadati</taxon>
        <taxon>Atribacterota</taxon>
        <taxon>Candidatus Phoenicimicrobiia</taxon>
        <taxon>Candidatus Pheonicimicrobiales</taxon>
        <taxon>Candidatus Phoenicimicrobiaceae</taxon>
        <taxon>Candidatus Sediminicultor</taxon>
    </lineage>
</organism>
<dbReference type="PANTHER" id="PTHR42781:SF4">
    <property type="entry name" value="SPERMIDINE_PUTRESCINE IMPORT ATP-BINDING PROTEIN POTA"/>
    <property type="match status" value="1"/>
</dbReference>
<keyword evidence="1" id="KW-0813">Transport</keyword>
<sequence length="365" mass="40988">MKQDYLVLKNLEKIFGSGKESVTAVDKVNLEVKEGELVTLLGPSGCGKTTALRMISGFELPTSGKIFIDGEDVTTTPPNQRPTTMVFQNYALFPHMNVYQNIAYGLMIHREKEKNIRERTENIMNLVGLKGLNSRSPAQLSGGQQQRVSLARSLIMEPKVLLLDEPLSNLDAKMRVSTRLEIRKIQKRVGITSVYVTHDQEEAMTLSDRVVIMNAGKIQQIDTPQGIYAHPVNYFVADFIGKANFLGGKVANIVSQNEIEVDIKGVKYKVYILKNIFSEGDKILLIIRPESVELEPKKSDAINGVINQAIYLGSRMVYEIEVDKNLLTVEITNPQEHKIYSIGEEISVILKEKSLHVIPYEEIKK</sequence>
<dbReference type="PROSITE" id="PS50893">
    <property type="entry name" value="ABC_TRANSPORTER_2"/>
    <property type="match status" value="1"/>
</dbReference>
<keyword evidence="2" id="KW-0547">Nucleotide-binding</keyword>
<dbReference type="InterPro" id="IPR017871">
    <property type="entry name" value="ABC_transporter-like_CS"/>
</dbReference>
<dbReference type="GO" id="GO:0016887">
    <property type="term" value="F:ATP hydrolysis activity"/>
    <property type="evidence" value="ECO:0007669"/>
    <property type="project" value="InterPro"/>
</dbReference>
<evidence type="ECO:0000256" key="1">
    <source>
        <dbReference type="ARBA" id="ARBA00022448"/>
    </source>
</evidence>
<dbReference type="Pfam" id="PF00005">
    <property type="entry name" value="ABC_tran"/>
    <property type="match status" value="1"/>
</dbReference>
<dbReference type="AlphaFoldDB" id="A0A1F5AFB5"/>
<keyword evidence="3" id="KW-0067">ATP-binding</keyword>
<dbReference type="InterPro" id="IPR008995">
    <property type="entry name" value="Mo/tungstate-bd_C_term_dom"/>
</dbReference>
<dbReference type="FunFam" id="3.40.50.300:FF:000042">
    <property type="entry name" value="Maltose/maltodextrin ABC transporter, ATP-binding protein"/>
    <property type="match status" value="1"/>
</dbReference>
<evidence type="ECO:0000313" key="5">
    <source>
        <dbReference type="EMBL" id="OGD17088.1"/>
    </source>
</evidence>
<reference evidence="5 6" key="1">
    <citation type="journal article" date="2016" name="Nat. Commun.">
        <title>Thousands of microbial genomes shed light on interconnected biogeochemical processes in an aquifer system.</title>
        <authorList>
            <person name="Anantharaman K."/>
            <person name="Brown C.T."/>
            <person name="Hug L.A."/>
            <person name="Sharon I."/>
            <person name="Castelle C.J."/>
            <person name="Probst A.J."/>
            <person name="Thomas B.C."/>
            <person name="Singh A."/>
            <person name="Wilkins M.J."/>
            <person name="Karaoz U."/>
            <person name="Brodie E.L."/>
            <person name="Williams K.H."/>
            <person name="Hubbard S.S."/>
            <person name="Banfield J.F."/>
        </authorList>
    </citation>
    <scope>NUCLEOTIDE SEQUENCE [LARGE SCALE GENOMIC DNA]</scope>
</reference>
<dbReference type="InterPro" id="IPR003593">
    <property type="entry name" value="AAA+_ATPase"/>
</dbReference>
<dbReference type="Gene3D" id="3.40.50.300">
    <property type="entry name" value="P-loop containing nucleotide triphosphate hydrolases"/>
    <property type="match status" value="1"/>
</dbReference>
<accession>A0A1F5AFB5</accession>
<evidence type="ECO:0000259" key="4">
    <source>
        <dbReference type="PROSITE" id="PS50893"/>
    </source>
</evidence>
<comment type="caution">
    <text evidence="5">The sequence shown here is derived from an EMBL/GenBank/DDBJ whole genome shotgun (WGS) entry which is preliminary data.</text>
</comment>
<evidence type="ECO:0000256" key="2">
    <source>
        <dbReference type="ARBA" id="ARBA00022741"/>
    </source>
</evidence>
<name>A0A1F5AFB5_9BACT</name>
<dbReference type="PROSITE" id="PS00211">
    <property type="entry name" value="ABC_TRANSPORTER_1"/>
    <property type="match status" value="1"/>
</dbReference>
<dbReference type="InterPro" id="IPR027417">
    <property type="entry name" value="P-loop_NTPase"/>
</dbReference>
<gene>
    <name evidence="5" type="ORF">A2V47_06390</name>
</gene>